<keyword evidence="9 11" id="KW-0472">Membrane</keyword>
<evidence type="ECO:0000256" key="9">
    <source>
        <dbReference type="ARBA" id="ARBA00023136"/>
    </source>
</evidence>
<keyword evidence="6" id="KW-0967">Endosome</keyword>
<evidence type="ECO:0000256" key="2">
    <source>
        <dbReference type="ARBA" id="ARBA00004337"/>
    </source>
</evidence>
<name>A0A9D4ZRQ9_ADICA</name>
<keyword evidence="7" id="KW-0378">Hydrolase</keyword>
<dbReference type="Gene3D" id="3.50.30.30">
    <property type="match status" value="1"/>
</dbReference>
<dbReference type="SUPFAM" id="SSF52025">
    <property type="entry name" value="PA domain"/>
    <property type="match status" value="1"/>
</dbReference>
<feature type="transmembrane region" description="Helical" evidence="11">
    <location>
        <begin position="194"/>
        <end position="215"/>
    </location>
</feature>
<evidence type="ECO:0000259" key="13">
    <source>
        <dbReference type="Pfam" id="PF02225"/>
    </source>
</evidence>
<keyword evidence="10" id="KW-0325">Glycoprotein</keyword>
<reference evidence="14" key="1">
    <citation type="submission" date="2021-01" db="EMBL/GenBank/DDBJ databases">
        <title>Adiantum capillus-veneris genome.</title>
        <authorList>
            <person name="Fang Y."/>
            <person name="Liao Q."/>
        </authorList>
    </citation>
    <scope>NUCLEOTIDE SEQUENCE</scope>
    <source>
        <strain evidence="14">H3</strain>
        <tissue evidence="14">Leaf</tissue>
    </source>
</reference>
<feature type="transmembrane region" description="Helical" evidence="11">
    <location>
        <begin position="376"/>
        <end position="399"/>
    </location>
</feature>
<feature type="signal peptide" evidence="12">
    <location>
        <begin position="1"/>
        <end position="27"/>
    </location>
</feature>
<dbReference type="Pfam" id="PF02225">
    <property type="entry name" value="PA"/>
    <property type="match status" value="1"/>
</dbReference>
<feature type="domain" description="PA" evidence="13">
    <location>
        <begin position="84"/>
        <end position="170"/>
    </location>
</feature>
<dbReference type="Pfam" id="PF04258">
    <property type="entry name" value="Peptidase_A22B"/>
    <property type="match status" value="1"/>
</dbReference>
<dbReference type="InterPro" id="IPR003137">
    <property type="entry name" value="PA_domain"/>
</dbReference>
<feature type="transmembrane region" description="Helical" evidence="11">
    <location>
        <begin position="348"/>
        <end position="369"/>
    </location>
</feature>
<gene>
    <name evidence="14" type="ORF">GOP47_0002553</name>
</gene>
<feature type="transmembrane region" description="Helical" evidence="11">
    <location>
        <begin position="280"/>
        <end position="303"/>
    </location>
</feature>
<dbReference type="InterPro" id="IPR006639">
    <property type="entry name" value="Preselin/SPP"/>
</dbReference>
<dbReference type="PANTHER" id="PTHR12174">
    <property type="entry name" value="SIGNAL PEPTIDE PEPTIDASE"/>
    <property type="match status" value="1"/>
</dbReference>
<dbReference type="GO" id="GO:0098554">
    <property type="term" value="C:cytoplasmic side of endoplasmic reticulum membrane"/>
    <property type="evidence" value="ECO:0007669"/>
    <property type="project" value="TreeGrafter"/>
</dbReference>
<evidence type="ECO:0000256" key="4">
    <source>
        <dbReference type="ARBA" id="ARBA00022692"/>
    </source>
</evidence>
<evidence type="ECO:0000256" key="8">
    <source>
        <dbReference type="ARBA" id="ARBA00022989"/>
    </source>
</evidence>
<feature type="transmembrane region" description="Helical" evidence="11">
    <location>
        <begin position="256"/>
        <end position="274"/>
    </location>
</feature>
<evidence type="ECO:0000313" key="15">
    <source>
        <dbReference type="Proteomes" id="UP000886520"/>
    </source>
</evidence>
<keyword evidence="8 11" id="KW-1133">Transmembrane helix</keyword>
<dbReference type="AlphaFoldDB" id="A0A9D4ZRQ9"/>
<dbReference type="GO" id="GO:0042500">
    <property type="term" value="F:aspartic endopeptidase activity, intramembrane cleaving"/>
    <property type="evidence" value="ECO:0007669"/>
    <property type="project" value="InterPro"/>
</dbReference>
<proteinExistence type="inferred from homology"/>
<dbReference type="EMBL" id="JABFUD020000002">
    <property type="protein sequence ID" value="KAI5082810.1"/>
    <property type="molecule type" value="Genomic_DNA"/>
</dbReference>
<feature type="chain" id="PRO_5039174613" description="PA domain-containing protein" evidence="12">
    <location>
        <begin position="28"/>
        <end position="539"/>
    </location>
</feature>
<comment type="function">
    <text evidence="1">Intramembrane-cleaving aspartic protease (I-CLiP) that cleaves type II membrane signal peptides in the hydrophobic plane of the membrane.</text>
</comment>
<evidence type="ECO:0000256" key="3">
    <source>
        <dbReference type="ARBA" id="ARBA00006859"/>
    </source>
</evidence>
<feature type="transmembrane region" description="Helical" evidence="11">
    <location>
        <begin position="494"/>
        <end position="513"/>
    </location>
</feature>
<dbReference type="GO" id="GO:0033619">
    <property type="term" value="P:membrane protein proteolysis"/>
    <property type="evidence" value="ECO:0007669"/>
    <property type="project" value="TreeGrafter"/>
</dbReference>
<sequence length="539" mass="59619">MAFFCQKVAIVSAVFLLYTSLLQPGFCDETTSDDDRAPKQPGCDNVFQLVKVQYFLDGQFLKEVVGLTARFGALVPRSEKEEIKAPLVLTDPLDGCSNFSTQLIGSIALVARGNCTFTKKAREAQGAGATALLVINDEEELYKMVCSESGNYTDIEIPSVLLPKSAGSDLQAALKSGSNVEVSLLSPNRPLWDWAELFLGIMAMCTIGCASYWSAETTKGEANERYKELDEKDSPFDMDIEKTADDETSVNISMKAAASFVVFASVLLLLLYFFLSEFTIWILVIVFCIAGIEGLQHCTVAMLTRYFKGLGQKFVTVPCLGDVSLVALLVFPFCLGLAIWWALHRQAFYAWTIQDVFGIAFMITVLQMIRLPEIKVATVLLSCAFVYDIFWVFISPLIFHESVMVVVARGDKSGEGIPMLLKIPRISDPWGGESLIGFGDIILPGLLISYCLRYDYTLKKTLQGGYFLYAFVGYGIGLLLTDISLVLMDGHGQPALLYLVPCTLGVVVLLSLYRGEFREMWSTTKQREILQKEDPISSI</sequence>
<evidence type="ECO:0000256" key="11">
    <source>
        <dbReference type="SAM" id="Phobius"/>
    </source>
</evidence>
<evidence type="ECO:0000313" key="14">
    <source>
        <dbReference type="EMBL" id="KAI5082810.1"/>
    </source>
</evidence>
<dbReference type="FunFam" id="3.50.30.30:FF:000007">
    <property type="entry name" value="Signal peptide peptidase-like 3"/>
    <property type="match status" value="1"/>
</dbReference>
<comment type="caution">
    <text evidence="14">The sequence shown here is derived from an EMBL/GenBank/DDBJ whole genome shotgun (WGS) entry which is preliminary data.</text>
</comment>
<dbReference type="SMART" id="SM00730">
    <property type="entry name" value="PSN"/>
    <property type="match status" value="1"/>
</dbReference>
<feature type="transmembrane region" description="Helical" evidence="11">
    <location>
        <begin position="315"/>
        <end position="342"/>
    </location>
</feature>
<keyword evidence="15" id="KW-1185">Reference proteome</keyword>
<evidence type="ECO:0000256" key="12">
    <source>
        <dbReference type="SAM" id="SignalP"/>
    </source>
</evidence>
<dbReference type="GO" id="GO:0010008">
    <property type="term" value="C:endosome membrane"/>
    <property type="evidence" value="ECO:0007669"/>
    <property type="project" value="UniProtKB-SubCell"/>
</dbReference>
<feature type="transmembrane region" description="Helical" evidence="11">
    <location>
        <begin position="435"/>
        <end position="454"/>
    </location>
</feature>
<evidence type="ECO:0000256" key="6">
    <source>
        <dbReference type="ARBA" id="ARBA00022753"/>
    </source>
</evidence>
<evidence type="ECO:0000256" key="1">
    <source>
        <dbReference type="ARBA" id="ARBA00003012"/>
    </source>
</evidence>
<dbReference type="InterPro" id="IPR007369">
    <property type="entry name" value="Peptidase_A22B_SPP"/>
</dbReference>
<evidence type="ECO:0000256" key="5">
    <source>
        <dbReference type="ARBA" id="ARBA00022729"/>
    </source>
</evidence>
<accession>A0A9D4ZRQ9</accession>
<keyword evidence="4 11" id="KW-0812">Transmembrane</keyword>
<dbReference type="GO" id="GO:0098553">
    <property type="term" value="C:lumenal side of endoplasmic reticulum membrane"/>
    <property type="evidence" value="ECO:0007669"/>
    <property type="project" value="TreeGrafter"/>
</dbReference>
<dbReference type="GO" id="GO:0005765">
    <property type="term" value="C:lysosomal membrane"/>
    <property type="evidence" value="ECO:0007669"/>
    <property type="project" value="TreeGrafter"/>
</dbReference>
<comment type="subcellular location">
    <subcellularLocation>
        <location evidence="2">Endosome membrane</location>
        <topology evidence="2">Multi-pass membrane protein</topology>
    </subcellularLocation>
</comment>
<protein>
    <recommendedName>
        <fullName evidence="13">PA domain-containing protein</fullName>
    </recommendedName>
</protein>
<dbReference type="PANTHER" id="PTHR12174:SF75">
    <property type="entry name" value="SIGNAL PEPTIDE PEPTIDASE-LIKE 2"/>
    <property type="match status" value="1"/>
</dbReference>
<keyword evidence="5 12" id="KW-0732">Signal</keyword>
<dbReference type="OrthoDB" id="29661at2759"/>
<evidence type="ECO:0000256" key="10">
    <source>
        <dbReference type="ARBA" id="ARBA00023180"/>
    </source>
</evidence>
<dbReference type="Proteomes" id="UP000886520">
    <property type="component" value="Chromosome 3"/>
</dbReference>
<organism evidence="14 15">
    <name type="scientific">Adiantum capillus-veneris</name>
    <name type="common">Maidenhair fern</name>
    <dbReference type="NCBI Taxonomy" id="13818"/>
    <lineage>
        <taxon>Eukaryota</taxon>
        <taxon>Viridiplantae</taxon>
        <taxon>Streptophyta</taxon>
        <taxon>Embryophyta</taxon>
        <taxon>Tracheophyta</taxon>
        <taxon>Polypodiopsida</taxon>
        <taxon>Polypodiidae</taxon>
        <taxon>Polypodiales</taxon>
        <taxon>Pteridineae</taxon>
        <taxon>Pteridaceae</taxon>
        <taxon>Vittarioideae</taxon>
        <taxon>Adiantum</taxon>
    </lineage>
</organism>
<evidence type="ECO:0000256" key="7">
    <source>
        <dbReference type="ARBA" id="ARBA00022801"/>
    </source>
</evidence>
<dbReference type="InterPro" id="IPR046450">
    <property type="entry name" value="PA_dom_sf"/>
</dbReference>
<dbReference type="GO" id="GO:0030660">
    <property type="term" value="C:Golgi-associated vesicle membrane"/>
    <property type="evidence" value="ECO:0007669"/>
    <property type="project" value="TreeGrafter"/>
</dbReference>
<feature type="transmembrane region" description="Helical" evidence="11">
    <location>
        <begin position="466"/>
        <end position="488"/>
    </location>
</feature>
<comment type="similarity">
    <text evidence="3">Belongs to the peptidase A22B family.</text>
</comment>